<evidence type="ECO:0000256" key="2">
    <source>
        <dbReference type="ARBA" id="ARBA00022617"/>
    </source>
</evidence>
<evidence type="ECO:0000256" key="3">
    <source>
        <dbReference type="ARBA" id="ARBA00022723"/>
    </source>
</evidence>
<evidence type="ECO:0000256" key="6">
    <source>
        <dbReference type="ARBA" id="ARBA00023033"/>
    </source>
</evidence>
<protein>
    <submittedName>
        <fullName evidence="8">Biotin biosynthesis cytochrome P450</fullName>
        <ecNumber evidence="8">1.14.14.46</ecNumber>
    </submittedName>
</protein>
<dbReference type="OrthoDB" id="142769at2"/>
<name>A0A7K0BRB7_9ACTN</name>
<organism evidence="8 9">
    <name type="scientific">Actinomadura macrotermitis</name>
    <dbReference type="NCBI Taxonomy" id="2585200"/>
    <lineage>
        <taxon>Bacteria</taxon>
        <taxon>Bacillati</taxon>
        <taxon>Actinomycetota</taxon>
        <taxon>Actinomycetes</taxon>
        <taxon>Streptosporangiales</taxon>
        <taxon>Thermomonosporaceae</taxon>
        <taxon>Actinomadura</taxon>
    </lineage>
</organism>
<dbReference type="GO" id="GO:0004497">
    <property type="term" value="F:monooxygenase activity"/>
    <property type="evidence" value="ECO:0007669"/>
    <property type="project" value="UniProtKB-KW"/>
</dbReference>
<evidence type="ECO:0000256" key="5">
    <source>
        <dbReference type="ARBA" id="ARBA00023004"/>
    </source>
</evidence>
<dbReference type="InterPro" id="IPR002397">
    <property type="entry name" value="Cyt_P450_B"/>
</dbReference>
<evidence type="ECO:0000313" key="8">
    <source>
        <dbReference type="EMBL" id="MQY03745.1"/>
    </source>
</evidence>
<comment type="similarity">
    <text evidence="1 7">Belongs to the cytochrome P450 family.</text>
</comment>
<dbReference type="Pfam" id="PF00067">
    <property type="entry name" value="p450"/>
    <property type="match status" value="1"/>
</dbReference>
<evidence type="ECO:0000313" key="9">
    <source>
        <dbReference type="Proteomes" id="UP000487268"/>
    </source>
</evidence>
<evidence type="ECO:0000256" key="1">
    <source>
        <dbReference type="ARBA" id="ARBA00010617"/>
    </source>
</evidence>
<dbReference type="InterPro" id="IPR017972">
    <property type="entry name" value="Cyt_P450_CS"/>
</dbReference>
<keyword evidence="2 7" id="KW-0349">Heme</keyword>
<keyword evidence="5 7" id="KW-0408">Iron</keyword>
<dbReference type="EMBL" id="WEGH01000001">
    <property type="protein sequence ID" value="MQY03745.1"/>
    <property type="molecule type" value="Genomic_DNA"/>
</dbReference>
<dbReference type="PANTHER" id="PTHR46696:SF1">
    <property type="entry name" value="CYTOCHROME P450 YJIB-RELATED"/>
    <property type="match status" value="1"/>
</dbReference>
<proteinExistence type="inferred from homology"/>
<dbReference type="PROSITE" id="PS00086">
    <property type="entry name" value="CYTOCHROME_P450"/>
    <property type="match status" value="1"/>
</dbReference>
<keyword evidence="6 7" id="KW-0503">Monooxygenase</keyword>
<dbReference type="PANTHER" id="PTHR46696">
    <property type="entry name" value="P450, PUTATIVE (EUROFUNG)-RELATED"/>
    <property type="match status" value="1"/>
</dbReference>
<dbReference type="Proteomes" id="UP000487268">
    <property type="component" value="Unassembled WGS sequence"/>
</dbReference>
<keyword evidence="9" id="KW-1185">Reference proteome</keyword>
<gene>
    <name evidence="8" type="primary">bioI_1</name>
    <name evidence="8" type="ORF">ACRB68_17900</name>
</gene>
<dbReference type="AlphaFoldDB" id="A0A7K0BRB7"/>
<evidence type="ECO:0000256" key="7">
    <source>
        <dbReference type="RuleBase" id="RU000461"/>
    </source>
</evidence>
<accession>A0A7K0BRB7</accession>
<dbReference type="GO" id="GO:0005506">
    <property type="term" value="F:iron ion binding"/>
    <property type="evidence" value="ECO:0007669"/>
    <property type="project" value="InterPro"/>
</dbReference>
<sequence>MLFDPFAEGFLDDPYRHYAKVREQERVHFSPLLNQWMITGYAEIQTMLRDPRIGRGDTTRFFGAFEPESPVDLFSREWIFGMDPPDHQRLRRLLGQSFTPRVIDSLRPFVQSRVDELLDEAVADGGMDVISDFAYGLPAAVICRMLDIPMDAWEDCKRYSAQALPLVDPGITPEQLALANESAVWFTDFFGALVRERQKNPGDDLLSAFCQAEYKGDRLSDEELVQNAIFLFVAGHETTTNLIGNGLYALLRHPEQYAALTARPDLVPNAVEEMLRYDSPVQYVGRVALEDTEVGGVAIAKGTGILGVVGAGNRDADRFPDPDAFDIDRPDCQPLSFGHGIHFCIGSALARMEAHTAFAALLERTRLRLVKAERRPLFAMRGLAELTVEVTGPDEGVTASN</sequence>
<evidence type="ECO:0000256" key="4">
    <source>
        <dbReference type="ARBA" id="ARBA00023002"/>
    </source>
</evidence>
<dbReference type="Gene3D" id="1.10.630.10">
    <property type="entry name" value="Cytochrome P450"/>
    <property type="match status" value="1"/>
</dbReference>
<dbReference type="InterPro" id="IPR036396">
    <property type="entry name" value="Cyt_P450_sf"/>
</dbReference>
<dbReference type="RefSeq" id="WP_153531639.1">
    <property type="nucleotide sequence ID" value="NZ_WEGH01000001.1"/>
</dbReference>
<dbReference type="SUPFAM" id="SSF48264">
    <property type="entry name" value="Cytochrome P450"/>
    <property type="match status" value="1"/>
</dbReference>
<reference evidence="8 9" key="1">
    <citation type="submission" date="2019-10" db="EMBL/GenBank/DDBJ databases">
        <title>Actinomadura rubteroloni sp. nov. and Actinomadura macrotermitis sp. nov., isolated from the gut of fungus growing-termite Macrotermes natalensis.</title>
        <authorList>
            <person name="Benndorf R."/>
            <person name="Martin K."/>
            <person name="Kuefner M."/>
            <person name="De Beer W."/>
            <person name="Kaster A.-K."/>
            <person name="Vollmers J."/>
            <person name="Poulsen M."/>
            <person name="Beemelmanns C."/>
        </authorList>
    </citation>
    <scope>NUCLEOTIDE SEQUENCE [LARGE SCALE GENOMIC DNA]</scope>
    <source>
        <strain evidence="8 9">RB68</strain>
    </source>
</reference>
<dbReference type="EC" id="1.14.14.46" evidence="8"/>
<dbReference type="GO" id="GO:0020037">
    <property type="term" value="F:heme binding"/>
    <property type="evidence" value="ECO:0007669"/>
    <property type="project" value="InterPro"/>
</dbReference>
<keyword evidence="4 7" id="KW-0560">Oxidoreductase</keyword>
<dbReference type="CDD" id="cd20625">
    <property type="entry name" value="CYP164-like"/>
    <property type="match status" value="1"/>
</dbReference>
<dbReference type="GO" id="GO:0016705">
    <property type="term" value="F:oxidoreductase activity, acting on paired donors, with incorporation or reduction of molecular oxygen"/>
    <property type="evidence" value="ECO:0007669"/>
    <property type="project" value="InterPro"/>
</dbReference>
<dbReference type="InterPro" id="IPR001128">
    <property type="entry name" value="Cyt_P450"/>
</dbReference>
<comment type="caution">
    <text evidence="8">The sequence shown here is derived from an EMBL/GenBank/DDBJ whole genome shotgun (WGS) entry which is preliminary data.</text>
</comment>
<keyword evidence="3 7" id="KW-0479">Metal-binding</keyword>
<dbReference type="FunFam" id="1.10.630.10:FF:000018">
    <property type="entry name" value="Cytochrome P450 monooxygenase"/>
    <property type="match status" value="1"/>
</dbReference>
<dbReference type="PRINTS" id="PR00359">
    <property type="entry name" value="BP450"/>
</dbReference>